<evidence type="ECO:0000313" key="6">
    <source>
        <dbReference type="EMBL" id="KGG52527.1"/>
    </source>
</evidence>
<dbReference type="InterPro" id="IPR016688">
    <property type="entry name" value="MscS-like_plants/fungi"/>
</dbReference>
<evidence type="ECO:0000256" key="3">
    <source>
        <dbReference type="SAM" id="MobiDB-lite"/>
    </source>
</evidence>
<comment type="similarity">
    <text evidence="2">Belongs to the MscS (TC 1.A.23) family.</text>
</comment>
<keyword evidence="7" id="KW-1185">Reference proteome</keyword>
<sequence length="862" mass="94621">MPSDTWTEKTLRSYLATQNISPNVGPSASSQTDPASLAVGITGVIPNPDSSPVAPQLSDTFLKDSSSSAQSNLGLQLLWKVIKLISLALILLSPLLLSSLPLPFPLPYWLQQPSEATMDNPIPSIHLWLPILTIIILGIPFANVFIRIIIWILGASSPISGSKIKHPSLARSRARHFLSVSQKYVALFTYVCTLVVCLNNVDLEHIFTIPSADERIGNIHVSLNKFLFALVLGTLLFAYKNYAIISMAMAFNYSNYIARVRDALFADRMLDILEEAARASYKMRKRLSSSLQPRSDSSRLASLFESPRRALVSAGGWLKPSQANIQVTTTASATSTIPAGFSARAPSQNLPAVEKSFNKEEDTPTKGPDSQSIPESPTIVLPDPPGLHQTLAMAPVFNPLQMQDDLADFNRLAQRILTTFEGSSRTQFSANSNSITTAPYNAEMLQQHSFLKTTEPTSGGSSPAGATQTESSGPQEQRSDKKDTRHHSEIRRHALHRSQKIFKWFSKETISLGDLRVCLQGSCSTSDLEKFWSSILHTQRGSRSASQESRVNASSFIMPQEALADFIERSYLEVISVSDSLSSMEAAISNLNICCSIICLVLLLVFLALLFGDFLAALTSVSSLIFGAAFMFGSSAKNIFESIIFLFVVHPFDIGDRVFISLAGGTGPVPPISMPSGGALFTNASPGSGALENLVVLQMHLMTTVFERWDGARIYIPNYVLATKPIINVRRSGALFDRHYLQIAFNTSTAALTALRTRISTFLAQERNDFTSQFLLNVEFIENVNRIHLAVLVQHRSNWQDLEAQLARRTKLLLFIKETMEELNISYAPPIQKVELFQTPALKPSQSASQNSIADQSSTTAI</sequence>
<gene>
    <name evidence="6" type="ORF">DI09_161p20</name>
</gene>
<evidence type="ECO:0000256" key="4">
    <source>
        <dbReference type="SAM" id="Phobius"/>
    </source>
</evidence>
<dbReference type="GeneID" id="25258586"/>
<feature type="transmembrane region" description="Helical" evidence="4">
    <location>
        <begin position="184"/>
        <end position="201"/>
    </location>
</feature>
<feature type="transmembrane region" description="Helical" evidence="4">
    <location>
        <begin position="615"/>
        <end position="633"/>
    </location>
</feature>
<feature type="transmembrane region" description="Helical" evidence="4">
    <location>
        <begin position="221"/>
        <end position="239"/>
    </location>
</feature>
<dbReference type="RefSeq" id="XP_013238963.1">
    <property type="nucleotide sequence ID" value="XM_013383509.1"/>
</dbReference>
<feature type="domain" description="Mechanosensitive ion channel MscS" evidence="5">
    <location>
        <begin position="636"/>
        <end position="731"/>
    </location>
</feature>
<keyword evidence="4" id="KW-0812">Transmembrane</keyword>
<keyword evidence="4" id="KW-1133">Transmembrane helix</keyword>
<evidence type="ECO:0000256" key="1">
    <source>
        <dbReference type="ARBA" id="ARBA00004141"/>
    </source>
</evidence>
<dbReference type="InterPro" id="IPR006685">
    <property type="entry name" value="MscS_channel_2nd"/>
</dbReference>
<dbReference type="VEuPathDB" id="MicrosporidiaDB:DI09_161p20"/>
<feature type="compositionally biased region" description="Basic and acidic residues" evidence="3">
    <location>
        <begin position="477"/>
        <end position="487"/>
    </location>
</feature>
<proteinExistence type="inferred from homology"/>
<organism evidence="6 7">
    <name type="scientific">Mitosporidium daphniae</name>
    <dbReference type="NCBI Taxonomy" id="1485682"/>
    <lineage>
        <taxon>Eukaryota</taxon>
        <taxon>Fungi</taxon>
        <taxon>Fungi incertae sedis</taxon>
        <taxon>Microsporidia</taxon>
        <taxon>Mitosporidium</taxon>
    </lineage>
</organism>
<protein>
    <recommendedName>
        <fullName evidence="5">Mechanosensitive ion channel MscS domain-containing protein</fullName>
    </recommendedName>
</protein>
<evidence type="ECO:0000256" key="2">
    <source>
        <dbReference type="ARBA" id="ARBA00008017"/>
    </source>
</evidence>
<feature type="region of interest" description="Disordered" evidence="3">
    <location>
        <begin position="453"/>
        <end position="492"/>
    </location>
</feature>
<dbReference type="GO" id="GO:0005886">
    <property type="term" value="C:plasma membrane"/>
    <property type="evidence" value="ECO:0007669"/>
    <property type="project" value="TreeGrafter"/>
</dbReference>
<reference evidence="6 7" key="1">
    <citation type="submission" date="2014-04" db="EMBL/GenBank/DDBJ databases">
        <title>A new species of microsporidia sheds light on the evolution of extreme parasitism.</title>
        <authorList>
            <person name="Haag K.L."/>
            <person name="James T.Y."/>
            <person name="Larsson R."/>
            <person name="Schaer T.M."/>
            <person name="Refardt D."/>
            <person name="Pombert J.-F."/>
            <person name="Ebert D."/>
        </authorList>
    </citation>
    <scope>NUCLEOTIDE SEQUENCE [LARGE SCALE GENOMIC DNA]</scope>
    <source>
        <strain evidence="6 7">UGP3</strain>
        <tissue evidence="6">Spores</tissue>
    </source>
</reference>
<feature type="region of interest" description="Disordered" evidence="3">
    <location>
        <begin position="357"/>
        <end position="376"/>
    </location>
</feature>
<dbReference type="GO" id="GO:0006820">
    <property type="term" value="P:monoatomic anion transport"/>
    <property type="evidence" value="ECO:0007669"/>
    <property type="project" value="TreeGrafter"/>
</dbReference>
<evidence type="ECO:0000259" key="5">
    <source>
        <dbReference type="Pfam" id="PF00924"/>
    </source>
</evidence>
<name>A0A098VU78_9MICR</name>
<comment type="subcellular location">
    <subcellularLocation>
        <location evidence="1">Membrane</location>
        <topology evidence="1">Multi-pass membrane protein</topology>
    </subcellularLocation>
</comment>
<dbReference type="AlphaFoldDB" id="A0A098VU78"/>
<dbReference type="Pfam" id="PF00924">
    <property type="entry name" value="MS_channel_2nd"/>
    <property type="match status" value="1"/>
</dbReference>
<dbReference type="Proteomes" id="UP000029725">
    <property type="component" value="Unassembled WGS sequence"/>
</dbReference>
<dbReference type="PANTHER" id="PTHR31618:SF1">
    <property type="entry name" value="EF-HAND DOMAIN-CONTAINING PROTEIN"/>
    <property type="match status" value="1"/>
</dbReference>
<feature type="compositionally biased region" description="Polar residues" evidence="3">
    <location>
        <begin position="453"/>
        <end position="476"/>
    </location>
</feature>
<comment type="caution">
    <text evidence="6">The sequence shown here is derived from an EMBL/GenBank/DDBJ whole genome shotgun (WGS) entry which is preliminary data.</text>
</comment>
<dbReference type="HOGENOM" id="CLU_332052_0_0_1"/>
<dbReference type="EMBL" id="JMKJ01000068">
    <property type="protein sequence ID" value="KGG52527.1"/>
    <property type="molecule type" value="Genomic_DNA"/>
</dbReference>
<feature type="transmembrane region" description="Helical" evidence="4">
    <location>
        <begin position="591"/>
        <end position="609"/>
    </location>
</feature>
<feature type="transmembrane region" description="Helical" evidence="4">
    <location>
        <begin position="127"/>
        <end position="153"/>
    </location>
</feature>
<dbReference type="PANTHER" id="PTHR31618">
    <property type="entry name" value="MECHANOSENSITIVE ION CHANNEL PROTEIN 5"/>
    <property type="match status" value="1"/>
</dbReference>
<keyword evidence="4" id="KW-0472">Membrane</keyword>
<evidence type="ECO:0000313" key="7">
    <source>
        <dbReference type="Proteomes" id="UP000029725"/>
    </source>
</evidence>
<dbReference type="OrthoDB" id="544685at2759"/>
<dbReference type="GO" id="GO:0008381">
    <property type="term" value="F:mechanosensitive monoatomic ion channel activity"/>
    <property type="evidence" value="ECO:0007669"/>
    <property type="project" value="TreeGrafter"/>
</dbReference>
<accession>A0A098VU78</accession>